<gene>
    <name evidence="2" type="ORF">LRS13_07740</name>
</gene>
<evidence type="ECO:0000259" key="1">
    <source>
        <dbReference type="Pfam" id="PF03358"/>
    </source>
</evidence>
<name>A0ABY5PLA3_9ACTN</name>
<dbReference type="EMBL" id="CP088295">
    <property type="protein sequence ID" value="UUY05404.1"/>
    <property type="molecule type" value="Genomic_DNA"/>
</dbReference>
<dbReference type="InterPro" id="IPR005025">
    <property type="entry name" value="FMN_Rdtase-like_dom"/>
</dbReference>
<sequence length="138" mass="14510">MTEPTPWPTVVSLSGDPRIGSATARLARRAAADLARTLEHAPTVVEIDLANVSARPEDLRRVVRQARAIVVATPEDRGWPTPLLLDFLGGFALGALGGVPAQVIVTGEHADVAERRLREYLHELGAGAPLSAPVLGAA</sequence>
<accession>A0ABY5PLA3</accession>
<dbReference type="SUPFAM" id="SSF52218">
    <property type="entry name" value="Flavoproteins"/>
    <property type="match status" value="1"/>
</dbReference>
<evidence type="ECO:0000313" key="3">
    <source>
        <dbReference type="Proteomes" id="UP001058860"/>
    </source>
</evidence>
<organism evidence="2 3">
    <name type="scientific">Svornostia abyssi</name>
    <dbReference type="NCBI Taxonomy" id="2898438"/>
    <lineage>
        <taxon>Bacteria</taxon>
        <taxon>Bacillati</taxon>
        <taxon>Actinomycetota</taxon>
        <taxon>Thermoleophilia</taxon>
        <taxon>Solirubrobacterales</taxon>
        <taxon>Baekduiaceae</taxon>
        <taxon>Svornostia</taxon>
    </lineage>
</organism>
<dbReference type="Gene3D" id="3.40.50.360">
    <property type="match status" value="1"/>
</dbReference>
<keyword evidence="3" id="KW-1185">Reference proteome</keyword>
<proteinExistence type="predicted"/>
<dbReference type="InterPro" id="IPR029039">
    <property type="entry name" value="Flavoprotein-like_sf"/>
</dbReference>
<dbReference type="Proteomes" id="UP001058860">
    <property type="component" value="Chromosome"/>
</dbReference>
<reference evidence="3" key="1">
    <citation type="submission" date="2021-11" db="EMBL/GenBank/DDBJ databases">
        <title>Cultivation dependent microbiological survey of springs from the worlds oldest radium mine currently devoted to the extraction of radon-saturated water.</title>
        <authorList>
            <person name="Kapinusova G."/>
            <person name="Smrhova T."/>
            <person name="Strejcek M."/>
            <person name="Suman J."/>
            <person name="Jani K."/>
            <person name="Pajer P."/>
            <person name="Uhlik O."/>
        </authorList>
    </citation>
    <scope>NUCLEOTIDE SEQUENCE [LARGE SCALE GENOMIC DNA]</scope>
    <source>
        <strain evidence="3">J379</strain>
    </source>
</reference>
<protein>
    <submittedName>
        <fullName evidence="2">NAD(P)H-dependent oxidoreductase</fullName>
    </submittedName>
</protein>
<dbReference type="Pfam" id="PF03358">
    <property type="entry name" value="FMN_red"/>
    <property type="match status" value="1"/>
</dbReference>
<feature type="domain" description="NADPH-dependent FMN reductase-like" evidence="1">
    <location>
        <begin position="9"/>
        <end position="130"/>
    </location>
</feature>
<evidence type="ECO:0000313" key="2">
    <source>
        <dbReference type="EMBL" id="UUY05404.1"/>
    </source>
</evidence>
<dbReference type="RefSeq" id="WP_353865864.1">
    <property type="nucleotide sequence ID" value="NZ_CP088295.1"/>
</dbReference>